<sequence>PRESKSISQKVGGETLPFLAFGQQTGRGTSRFTSDISLSSWVTPSPPAKVFLALPPCRRGRPVLLLDALFFLGGGARMLTSSPSAATPPPPS</sequence>
<comment type="caution">
    <text evidence="1">The sequence shown here is derived from an EMBL/GenBank/DDBJ whole genome shotgun (WGS) entry which is preliminary data.</text>
</comment>
<dbReference type="AlphaFoldDB" id="A0A392T6C4"/>
<dbReference type="Proteomes" id="UP000265520">
    <property type="component" value="Unassembled WGS sequence"/>
</dbReference>
<proteinExistence type="predicted"/>
<accession>A0A392T6C4</accession>
<evidence type="ECO:0000313" key="1">
    <source>
        <dbReference type="EMBL" id="MCI55710.1"/>
    </source>
</evidence>
<organism evidence="1 2">
    <name type="scientific">Trifolium medium</name>
    <dbReference type="NCBI Taxonomy" id="97028"/>
    <lineage>
        <taxon>Eukaryota</taxon>
        <taxon>Viridiplantae</taxon>
        <taxon>Streptophyta</taxon>
        <taxon>Embryophyta</taxon>
        <taxon>Tracheophyta</taxon>
        <taxon>Spermatophyta</taxon>
        <taxon>Magnoliopsida</taxon>
        <taxon>eudicotyledons</taxon>
        <taxon>Gunneridae</taxon>
        <taxon>Pentapetalae</taxon>
        <taxon>rosids</taxon>
        <taxon>fabids</taxon>
        <taxon>Fabales</taxon>
        <taxon>Fabaceae</taxon>
        <taxon>Papilionoideae</taxon>
        <taxon>50 kb inversion clade</taxon>
        <taxon>NPAAA clade</taxon>
        <taxon>Hologalegina</taxon>
        <taxon>IRL clade</taxon>
        <taxon>Trifolieae</taxon>
        <taxon>Trifolium</taxon>
    </lineage>
</organism>
<keyword evidence="2" id="KW-1185">Reference proteome</keyword>
<feature type="non-terminal residue" evidence="1">
    <location>
        <position position="1"/>
    </location>
</feature>
<reference evidence="1 2" key="1">
    <citation type="journal article" date="2018" name="Front. Plant Sci.">
        <title>Red Clover (Trifolium pratense) and Zigzag Clover (T. medium) - A Picture of Genomic Similarities and Differences.</title>
        <authorList>
            <person name="Dluhosova J."/>
            <person name="Istvanek J."/>
            <person name="Nedelnik J."/>
            <person name="Repkova J."/>
        </authorList>
    </citation>
    <scope>NUCLEOTIDE SEQUENCE [LARGE SCALE GENOMIC DNA]</scope>
    <source>
        <strain evidence="2">cv. 10/8</strain>
        <tissue evidence="1">Leaf</tissue>
    </source>
</reference>
<name>A0A392T6C4_9FABA</name>
<dbReference type="EMBL" id="LXQA010500506">
    <property type="protein sequence ID" value="MCI55710.1"/>
    <property type="molecule type" value="Genomic_DNA"/>
</dbReference>
<protein>
    <submittedName>
        <fullName evidence="1">Uncharacterized protein</fullName>
    </submittedName>
</protein>
<evidence type="ECO:0000313" key="2">
    <source>
        <dbReference type="Proteomes" id="UP000265520"/>
    </source>
</evidence>